<proteinExistence type="predicted"/>
<feature type="compositionally biased region" description="Low complexity" evidence="1">
    <location>
        <begin position="246"/>
        <end position="260"/>
    </location>
</feature>
<keyword evidence="3" id="KW-1185">Reference proteome</keyword>
<dbReference type="CDD" id="cd05162">
    <property type="entry name" value="PWWP"/>
    <property type="match status" value="1"/>
</dbReference>
<feature type="compositionally biased region" description="Basic and acidic residues" evidence="1">
    <location>
        <begin position="187"/>
        <end position="196"/>
    </location>
</feature>
<accession>A0A9N9GQQ3</accession>
<feature type="compositionally biased region" description="Low complexity" evidence="1">
    <location>
        <begin position="202"/>
        <end position="222"/>
    </location>
</feature>
<organism evidence="2 3">
    <name type="scientific">Ambispora gerdemannii</name>
    <dbReference type="NCBI Taxonomy" id="144530"/>
    <lineage>
        <taxon>Eukaryota</taxon>
        <taxon>Fungi</taxon>
        <taxon>Fungi incertae sedis</taxon>
        <taxon>Mucoromycota</taxon>
        <taxon>Glomeromycotina</taxon>
        <taxon>Glomeromycetes</taxon>
        <taxon>Archaeosporales</taxon>
        <taxon>Ambisporaceae</taxon>
        <taxon>Ambispora</taxon>
    </lineage>
</organism>
<feature type="region of interest" description="Disordered" evidence="1">
    <location>
        <begin position="1"/>
        <end position="37"/>
    </location>
</feature>
<feature type="compositionally biased region" description="Low complexity" evidence="1">
    <location>
        <begin position="1"/>
        <end position="18"/>
    </location>
</feature>
<sequence length="413" mass="45760">MENNNNSNSINKTTGTITQKRNLETKQQQRLQNQSTRKKVVFVDPDDPAAPHWWPAIVVPRAEITQFKQRMDYDVRYPEEGTDLVCYFEDASFSIVPEKDQKPFDTSLPPYTTYLRGLNAGTFQNDKAMANYSLEGGTGNTVKFTEASVADFSMDDESNNVKSSTTSTTSSMKRHRRKGGISSNVQNRRDSKDKIHGSINVDSITNNSIGGSSSTIASSDSTVKNALNIKKENNNESTSSQGKKLTTSNNNNTVDSSSPTQIQKTSNTDNNDNNNITRAGVETLPPPLPTTASSSTPIEISLLPPTERTTTTTTLSSSRTNKLCAHCGDNARDGGGADTRLLCINCNGMVNALLSDGSLNSEDVYWQHLVTRKRKYSCRLWDETGENLVKINVLDGMIPKTKRQRWIKRFENY</sequence>
<protein>
    <submittedName>
        <fullName evidence="2">4294_t:CDS:1</fullName>
    </submittedName>
</protein>
<name>A0A9N9GQQ3_9GLOM</name>
<feature type="compositionally biased region" description="Polar residues" evidence="1">
    <location>
        <begin position="235"/>
        <end position="245"/>
    </location>
</feature>
<dbReference type="OrthoDB" id="641149at2759"/>
<dbReference type="SUPFAM" id="SSF63748">
    <property type="entry name" value="Tudor/PWWP/MBT"/>
    <property type="match status" value="1"/>
</dbReference>
<comment type="caution">
    <text evidence="2">The sequence shown here is derived from an EMBL/GenBank/DDBJ whole genome shotgun (WGS) entry which is preliminary data.</text>
</comment>
<reference evidence="2" key="1">
    <citation type="submission" date="2021-06" db="EMBL/GenBank/DDBJ databases">
        <authorList>
            <person name="Kallberg Y."/>
            <person name="Tangrot J."/>
            <person name="Rosling A."/>
        </authorList>
    </citation>
    <scope>NUCLEOTIDE SEQUENCE</scope>
    <source>
        <strain evidence="2">MT106</strain>
    </source>
</reference>
<dbReference type="AlphaFoldDB" id="A0A9N9GQQ3"/>
<evidence type="ECO:0000256" key="1">
    <source>
        <dbReference type="SAM" id="MobiDB-lite"/>
    </source>
</evidence>
<dbReference type="Proteomes" id="UP000789831">
    <property type="component" value="Unassembled WGS sequence"/>
</dbReference>
<dbReference type="Gene3D" id="2.30.30.140">
    <property type="match status" value="1"/>
</dbReference>
<feature type="region of interest" description="Disordered" evidence="1">
    <location>
        <begin position="156"/>
        <end position="298"/>
    </location>
</feature>
<evidence type="ECO:0000313" key="2">
    <source>
        <dbReference type="EMBL" id="CAG8627782.1"/>
    </source>
</evidence>
<dbReference type="EMBL" id="CAJVPL010003180">
    <property type="protein sequence ID" value="CAG8627782.1"/>
    <property type="molecule type" value="Genomic_DNA"/>
</dbReference>
<gene>
    <name evidence="2" type="ORF">AGERDE_LOCUS10378</name>
</gene>
<feature type="compositionally biased region" description="Polar residues" evidence="1">
    <location>
        <begin position="25"/>
        <end position="35"/>
    </location>
</feature>
<evidence type="ECO:0000313" key="3">
    <source>
        <dbReference type="Proteomes" id="UP000789831"/>
    </source>
</evidence>